<proteinExistence type="predicted"/>
<evidence type="ECO:0000256" key="2">
    <source>
        <dbReference type="ARBA" id="ARBA00023125"/>
    </source>
</evidence>
<evidence type="ECO:0000313" key="6">
    <source>
        <dbReference type="EMBL" id="WUN85090.1"/>
    </source>
</evidence>
<keyword evidence="1" id="KW-0805">Transcription regulation</keyword>
<feature type="region of interest" description="Disordered" evidence="4">
    <location>
        <begin position="161"/>
        <end position="198"/>
    </location>
</feature>
<evidence type="ECO:0000256" key="1">
    <source>
        <dbReference type="ARBA" id="ARBA00023015"/>
    </source>
</evidence>
<evidence type="ECO:0000259" key="5">
    <source>
        <dbReference type="PROSITE" id="PS51118"/>
    </source>
</evidence>
<name>A0ABZ1QRH0_9ACTN</name>
<gene>
    <name evidence="6" type="ORF">OHT53_02965</name>
</gene>
<organism evidence="6 7">
    <name type="scientific">Streptomyces bobili</name>
    <dbReference type="NCBI Taxonomy" id="67280"/>
    <lineage>
        <taxon>Bacteria</taxon>
        <taxon>Bacillati</taxon>
        <taxon>Actinomycetota</taxon>
        <taxon>Actinomycetes</taxon>
        <taxon>Kitasatosporales</taxon>
        <taxon>Streptomycetaceae</taxon>
        <taxon>Streptomyces</taxon>
    </lineage>
</organism>
<protein>
    <submittedName>
        <fullName evidence="6">Helix-turn-helix transcriptional regulator</fullName>
    </submittedName>
</protein>
<dbReference type="InterPro" id="IPR036390">
    <property type="entry name" value="WH_DNA-bd_sf"/>
</dbReference>
<feature type="domain" description="HTH hxlR-type" evidence="5">
    <location>
        <begin position="25"/>
        <end position="122"/>
    </location>
</feature>
<dbReference type="Gene3D" id="1.10.10.10">
    <property type="entry name" value="Winged helix-like DNA-binding domain superfamily/Winged helix DNA-binding domain"/>
    <property type="match status" value="1"/>
</dbReference>
<dbReference type="RefSeq" id="WP_328733977.1">
    <property type="nucleotide sequence ID" value="NZ_CP108038.1"/>
</dbReference>
<sequence>MMETERVHEEDCGMGGWSEITSTECPIARSSAVIGDRWTLVIMRELTMGNRRFDSLQVQTLASPQMLTSRLKRLEADGMLERRAYSVKPRRYEYHLTAKGEAFASVLLALRAWGETWCKEPGEGIAVHHLHKACGREVGLSGTVCEACGEPFTMNEVTGELSEAFAREREGRSTAARRDPESAEPAEVPGSSSRSDGS</sequence>
<dbReference type="Pfam" id="PF01638">
    <property type="entry name" value="HxlR"/>
    <property type="match status" value="1"/>
</dbReference>
<feature type="compositionally biased region" description="Basic and acidic residues" evidence="4">
    <location>
        <begin position="165"/>
        <end position="181"/>
    </location>
</feature>
<dbReference type="InterPro" id="IPR002577">
    <property type="entry name" value="HTH_HxlR"/>
</dbReference>
<dbReference type="InterPro" id="IPR036388">
    <property type="entry name" value="WH-like_DNA-bd_sf"/>
</dbReference>
<dbReference type="GeneID" id="93759890"/>
<reference evidence="6" key="1">
    <citation type="submission" date="2022-10" db="EMBL/GenBank/DDBJ databases">
        <title>The complete genomes of actinobacterial strains from the NBC collection.</title>
        <authorList>
            <person name="Joergensen T.S."/>
            <person name="Alvarez Arevalo M."/>
            <person name="Sterndorff E.B."/>
            <person name="Faurdal D."/>
            <person name="Vuksanovic O."/>
            <person name="Mourched A.-S."/>
            <person name="Charusanti P."/>
            <person name="Shaw S."/>
            <person name="Blin K."/>
            <person name="Weber T."/>
        </authorList>
    </citation>
    <scope>NUCLEOTIDE SEQUENCE</scope>
    <source>
        <strain evidence="6">NBC_00302</strain>
    </source>
</reference>
<evidence type="ECO:0000256" key="4">
    <source>
        <dbReference type="SAM" id="MobiDB-lite"/>
    </source>
</evidence>
<keyword evidence="3" id="KW-0804">Transcription</keyword>
<keyword evidence="2" id="KW-0238">DNA-binding</keyword>
<accession>A0ABZ1QRH0</accession>
<dbReference type="PANTHER" id="PTHR33204:SF18">
    <property type="entry name" value="TRANSCRIPTIONAL REGULATORY PROTEIN"/>
    <property type="match status" value="1"/>
</dbReference>
<evidence type="ECO:0000256" key="3">
    <source>
        <dbReference type="ARBA" id="ARBA00023163"/>
    </source>
</evidence>
<keyword evidence="7" id="KW-1185">Reference proteome</keyword>
<dbReference type="EMBL" id="CP108038">
    <property type="protein sequence ID" value="WUN85090.1"/>
    <property type="molecule type" value="Genomic_DNA"/>
</dbReference>
<dbReference type="PROSITE" id="PS51118">
    <property type="entry name" value="HTH_HXLR"/>
    <property type="match status" value="1"/>
</dbReference>
<evidence type="ECO:0000313" key="7">
    <source>
        <dbReference type="Proteomes" id="UP001432071"/>
    </source>
</evidence>
<dbReference type="PANTHER" id="PTHR33204">
    <property type="entry name" value="TRANSCRIPTIONAL REGULATOR, MARR FAMILY"/>
    <property type="match status" value="1"/>
</dbReference>
<dbReference type="SUPFAM" id="SSF46785">
    <property type="entry name" value="Winged helix' DNA-binding domain"/>
    <property type="match status" value="1"/>
</dbReference>
<dbReference type="Proteomes" id="UP001432071">
    <property type="component" value="Chromosome"/>
</dbReference>